<proteinExistence type="predicted"/>
<evidence type="ECO:0000313" key="3">
    <source>
        <dbReference type="Proteomes" id="UP000008983"/>
    </source>
</evidence>
<dbReference type="Proteomes" id="UP000008983">
    <property type="component" value="Unassembled WGS sequence"/>
</dbReference>
<dbReference type="AlphaFoldDB" id="G0R039"/>
<dbReference type="InParanoid" id="G0R039"/>
<protein>
    <submittedName>
        <fullName evidence="2">Protein kinase domain protein</fullName>
    </submittedName>
</protein>
<evidence type="ECO:0000256" key="1">
    <source>
        <dbReference type="SAM" id="MobiDB-lite"/>
    </source>
</evidence>
<dbReference type="Gene3D" id="1.10.510.10">
    <property type="entry name" value="Transferase(Phosphotransferase) domain 1"/>
    <property type="match status" value="1"/>
</dbReference>
<accession>G0R039</accession>
<dbReference type="RefSeq" id="XP_004030401.1">
    <property type="nucleotide sequence ID" value="XM_004030353.1"/>
</dbReference>
<keyword evidence="3" id="KW-1185">Reference proteome</keyword>
<dbReference type="EMBL" id="GL984178">
    <property type="protein sequence ID" value="EGR29165.1"/>
    <property type="molecule type" value="Genomic_DNA"/>
</dbReference>
<feature type="region of interest" description="Disordered" evidence="1">
    <location>
        <begin position="82"/>
        <end position="102"/>
    </location>
</feature>
<dbReference type="InterPro" id="IPR011009">
    <property type="entry name" value="Kinase-like_dom_sf"/>
</dbReference>
<keyword evidence="2" id="KW-0808">Transferase</keyword>
<name>G0R039_ICHMU</name>
<evidence type="ECO:0000313" key="2">
    <source>
        <dbReference type="EMBL" id="EGR29165.1"/>
    </source>
</evidence>
<gene>
    <name evidence="2" type="ORF">IMG5_161740</name>
</gene>
<dbReference type="GeneID" id="14905260"/>
<reference evidence="2 3" key="1">
    <citation type="submission" date="2011-07" db="EMBL/GenBank/DDBJ databases">
        <authorList>
            <person name="Coyne R."/>
            <person name="Brami D."/>
            <person name="Johnson J."/>
            <person name="Hostetler J."/>
            <person name="Hannick L."/>
            <person name="Clark T."/>
            <person name="Cassidy-Hanley D."/>
            <person name="Inman J."/>
        </authorList>
    </citation>
    <scope>NUCLEOTIDE SEQUENCE [LARGE SCALE GENOMIC DNA]</scope>
    <source>
        <strain evidence="2 3">G5</strain>
    </source>
</reference>
<dbReference type="SUPFAM" id="SSF56112">
    <property type="entry name" value="Protein kinase-like (PK-like)"/>
    <property type="match status" value="1"/>
</dbReference>
<dbReference type="GO" id="GO:0016301">
    <property type="term" value="F:kinase activity"/>
    <property type="evidence" value="ECO:0007669"/>
    <property type="project" value="UniProtKB-KW"/>
</dbReference>
<organism evidence="2 3">
    <name type="scientific">Ichthyophthirius multifiliis</name>
    <name type="common">White spot disease agent</name>
    <name type="synonym">Ich</name>
    <dbReference type="NCBI Taxonomy" id="5932"/>
    <lineage>
        <taxon>Eukaryota</taxon>
        <taxon>Sar</taxon>
        <taxon>Alveolata</taxon>
        <taxon>Ciliophora</taxon>
        <taxon>Intramacronucleata</taxon>
        <taxon>Oligohymenophorea</taxon>
        <taxon>Hymenostomatida</taxon>
        <taxon>Ophryoglenina</taxon>
        <taxon>Ichthyophthirius</taxon>
    </lineage>
</organism>
<sequence>MNMITVSDSQFYICSLLLCINYLHTNNTILRYKKPENIMVDFKDKLMNRQLKVPQVLSKRQIYLGQKQEKLERLVKDKLKNENQQKQIKDKAKDHNNWDKYL</sequence>
<keyword evidence="2" id="KW-0418">Kinase</keyword>